<reference evidence="5" key="1">
    <citation type="journal article" date="2006" name="PLoS Biol.">
        <title>Macronuclear genome sequence of the ciliate Tetrahymena thermophila, a model eukaryote.</title>
        <authorList>
            <person name="Eisen J.A."/>
            <person name="Coyne R.S."/>
            <person name="Wu M."/>
            <person name="Wu D."/>
            <person name="Thiagarajan M."/>
            <person name="Wortman J.R."/>
            <person name="Badger J.H."/>
            <person name="Ren Q."/>
            <person name="Amedeo P."/>
            <person name="Jones K.M."/>
            <person name="Tallon L.J."/>
            <person name="Delcher A.L."/>
            <person name="Salzberg S.L."/>
            <person name="Silva J.C."/>
            <person name="Haas B.J."/>
            <person name="Majoros W.H."/>
            <person name="Farzad M."/>
            <person name="Carlton J.M."/>
            <person name="Smith R.K. Jr."/>
            <person name="Garg J."/>
            <person name="Pearlman R.E."/>
            <person name="Karrer K.M."/>
            <person name="Sun L."/>
            <person name="Manning G."/>
            <person name="Elde N.C."/>
            <person name="Turkewitz A.P."/>
            <person name="Asai D.J."/>
            <person name="Wilkes D.E."/>
            <person name="Wang Y."/>
            <person name="Cai H."/>
            <person name="Collins K."/>
            <person name="Stewart B.A."/>
            <person name="Lee S.R."/>
            <person name="Wilamowska K."/>
            <person name="Weinberg Z."/>
            <person name="Ruzzo W.L."/>
            <person name="Wloga D."/>
            <person name="Gaertig J."/>
            <person name="Frankel J."/>
            <person name="Tsao C.-C."/>
            <person name="Gorovsky M.A."/>
            <person name="Keeling P.J."/>
            <person name="Waller R.F."/>
            <person name="Patron N.J."/>
            <person name="Cherry J.M."/>
            <person name="Stover N.A."/>
            <person name="Krieger C.J."/>
            <person name="del Toro C."/>
            <person name="Ryder H.F."/>
            <person name="Williamson S.C."/>
            <person name="Barbeau R.A."/>
            <person name="Hamilton E.P."/>
            <person name="Orias E."/>
        </authorList>
    </citation>
    <scope>NUCLEOTIDE SEQUENCE [LARGE SCALE GENOMIC DNA]</scope>
    <source>
        <strain evidence="5">SB210</strain>
    </source>
</reference>
<evidence type="ECO:0000256" key="3">
    <source>
        <dbReference type="ARBA" id="ARBA00023002"/>
    </source>
</evidence>
<proteinExistence type="inferred from homology"/>
<dbReference type="HOGENOM" id="CLU_010194_9_0_1"/>
<dbReference type="InParanoid" id="Q22DT5"/>
<organism evidence="4 5">
    <name type="scientific">Tetrahymena thermophila (strain SB210)</name>
    <dbReference type="NCBI Taxonomy" id="312017"/>
    <lineage>
        <taxon>Eukaryota</taxon>
        <taxon>Sar</taxon>
        <taxon>Alveolata</taxon>
        <taxon>Ciliophora</taxon>
        <taxon>Intramacronucleata</taxon>
        <taxon>Oligohymenophorea</taxon>
        <taxon>Hymenostomatida</taxon>
        <taxon>Tetrahymenina</taxon>
        <taxon>Tetrahymenidae</taxon>
        <taxon>Tetrahymena</taxon>
    </lineage>
</organism>
<evidence type="ECO:0000313" key="4">
    <source>
        <dbReference type="EMBL" id="EAR83470.4"/>
    </source>
</evidence>
<sequence length="304" mass="34670">MYLFSNLIYQTILIKKNNQIQIYQKQYKKMNKDLIRIIVTGSNKGVGYGIIENLAAKPYHIIMACRSLERANESRSKLLQIHPHAKIDSYELDIDSTDSINKFVQQIHQHYGYVDILLNNSGMAFKGDAFGADVVEQTFRTNFYGTIDLTEKMLPYIKENGKVIFVGSSAGKYHNVKNNQAVLQQLQNPHLTKDQLFAVAKQFYDDVKDDTYAQKGWAKSAYGMSKLCINLYASVLSRFDSVIQKKLQIYTCCPGWVRTDMAGQNATRSIQEGAICPVYLVELPFQVNPQLQGKFFYDQVVTPL</sequence>
<dbReference type="InterPro" id="IPR002347">
    <property type="entry name" value="SDR_fam"/>
</dbReference>
<gene>
    <name evidence="4" type="ORF">TTHERM_00927250</name>
</gene>
<keyword evidence="5" id="KW-1185">Reference proteome</keyword>
<dbReference type="InterPro" id="IPR036291">
    <property type="entry name" value="NAD(P)-bd_dom_sf"/>
</dbReference>
<accession>Q22DT5</accession>
<dbReference type="PANTHER" id="PTHR43963">
    <property type="entry name" value="CARBONYL REDUCTASE 1-RELATED"/>
    <property type="match status" value="1"/>
</dbReference>
<protein>
    <submittedName>
        <fullName evidence="4">Oxidoreductase, short chain dehydrogenase/reductase family protein</fullName>
    </submittedName>
</protein>
<dbReference type="RefSeq" id="XP_001031133.4">
    <property type="nucleotide sequence ID" value="XM_001031133.4"/>
</dbReference>
<keyword evidence="2" id="KW-0521">NADP</keyword>
<dbReference type="PANTHER" id="PTHR43963:SF6">
    <property type="entry name" value="CHAIN DEHYDROGENASE FAMILY PROTEIN, PUTATIVE (AFU_ORTHOLOGUE AFUA_3G15350)-RELATED"/>
    <property type="match status" value="1"/>
</dbReference>
<dbReference type="SUPFAM" id="SSF51735">
    <property type="entry name" value="NAD(P)-binding Rossmann-fold domains"/>
    <property type="match status" value="1"/>
</dbReference>
<dbReference type="Pfam" id="PF00106">
    <property type="entry name" value="adh_short"/>
    <property type="match status" value="1"/>
</dbReference>
<dbReference type="GeneID" id="7842879"/>
<dbReference type="eggNOG" id="KOG1208">
    <property type="taxonomic scope" value="Eukaryota"/>
</dbReference>
<dbReference type="Proteomes" id="UP000009168">
    <property type="component" value="Unassembled WGS sequence"/>
</dbReference>
<evidence type="ECO:0000256" key="1">
    <source>
        <dbReference type="ARBA" id="ARBA00006484"/>
    </source>
</evidence>
<evidence type="ECO:0000313" key="5">
    <source>
        <dbReference type="Proteomes" id="UP000009168"/>
    </source>
</evidence>
<dbReference type="GO" id="GO:0016491">
    <property type="term" value="F:oxidoreductase activity"/>
    <property type="evidence" value="ECO:0007669"/>
    <property type="project" value="UniProtKB-KW"/>
</dbReference>
<dbReference type="Gene3D" id="3.40.50.720">
    <property type="entry name" value="NAD(P)-binding Rossmann-like Domain"/>
    <property type="match status" value="1"/>
</dbReference>
<comment type="similarity">
    <text evidence="1">Belongs to the short-chain dehydrogenases/reductases (SDR) family.</text>
</comment>
<dbReference type="OrthoDB" id="10262319at2759"/>
<dbReference type="EMBL" id="GG662734">
    <property type="protein sequence ID" value="EAR83470.4"/>
    <property type="molecule type" value="Genomic_DNA"/>
</dbReference>
<dbReference type="KEGG" id="tet:TTHERM_00927250"/>
<name>Q22DT5_TETTS</name>
<dbReference type="AlphaFoldDB" id="Q22DT5"/>
<keyword evidence="3" id="KW-0560">Oxidoreductase</keyword>
<dbReference type="STRING" id="312017.Q22DT5"/>
<evidence type="ECO:0000256" key="2">
    <source>
        <dbReference type="ARBA" id="ARBA00022857"/>
    </source>
</evidence>
<dbReference type="PRINTS" id="PR00081">
    <property type="entry name" value="GDHRDH"/>
</dbReference>